<evidence type="ECO:0000256" key="12">
    <source>
        <dbReference type="SAM" id="Phobius"/>
    </source>
</evidence>
<keyword evidence="8 12" id="KW-0472">Membrane</keyword>
<keyword evidence="6 12" id="KW-1133">Transmembrane helix</keyword>
<dbReference type="VEuPathDB" id="FungiDB:FUN_002172"/>
<dbReference type="Pfam" id="PF03907">
    <property type="entry name" value="Spo7"/>
    <property type="match status" value="1"/>
</dbReference>
<evidence type="ECO:0000313" key="16">
    <source>
        <dbReference type="Proteomes" id="UP000232688"/>
    </source>
</evidence>
<keyword evidence="7" id="KW-0443">Lipid metabolism</keyword>
<evidence type="ECO:0000256" key="2">
    <source>
        <dbReference type="ARBA" id="ARBA00004496"/>
    </source>
</evidence>
<evidence type="ECO:0000256" key="8">
    <source>
        <dbReference type="ARBA" id="ARBA00023136"/>
    </source>
</evidence>
<evidence type="ECO:0000256" key="10">
    <source>
        <dbReference type="ARBA" id="ARBA00030458"/>
    </source>
</evidence>
<dbReference type="GO" id="GO:0006629">
    <property type="term" value="P:lipid metabolic process"/>
    <property type="evidence" value="ECO:0007669"/>
    <property type="project" value="UniProtKB-KW"/>
</dbReference>
<dbReference type="AlphaFoldDB" id="A0A2I1EB26"/>
<dbReference type="GO" id="GO:0005737">
    <property type="term" value="C:cytoplasm"/>
    <property type="evidence" value="ECO:0007669"/>
    <property type="project" value="UniProtKB-SubCell"/>
</dbReference>
<sequence length="216" mass="25429">MHTRSRNFAQINPSSSTSFESPVLPTENNPKVPLSPAFNDTTSFSNYSSTTPPNNHQRYKDLLIFEERLKQNLHQLQRRSYKYEAFLGLNCLLLPILIYAVFFYESKNPTFQFFSKLFLFIAVTTLLMFFMKNIYAEKVRVATRFVPQCNRVLRQFNMHFNASGGNFKKDLKDIVKCIIQRRVREQKKGKRKKKKREMLKGKTRIYEGGDDALLYL</sequence>
<protein>
    <recommendedName>
        <fullName evidence="10">Transmembrane protein 188</fullName>
    </recommendedName>
</protein>
<feature type="compositionally biased region" description="Polar residues" evidence="11">
    <location>
        <begin position="1"/>
        <end position="20"/>
    </location>
</feature>
<evidence type="ECO:0000313" key="14">
    <source>
        <dbReference type="EMBL" id="PKC66576.1"/>
    </source>
</evidence>
<dbReference type="InterPro" id="IPR019168">
    <property type="entry name" value="NEP1-R1"/>
</dbReference>
<comment type="similarity">
    <text evidence="3">Belongs to the CNEP1R1 family.</text>
</comment>
<dbReference type="OrthoDB" id="5599171at2759"/>
<dbReference type="GO" id="GO:0019888">
    <property type="term" value="F:protein phosphatase regulator activity"/>
    <property type="evidence" value="ECO:0007669"/>
    <property type="project" value="InterPro"/>
</dbReference>
<evidence type="ECO:0000256" key="6">
    <source>
        <dbReference type="ARBA" id="ARBA00022989"/>
    </source>
</evidence>
<gene>
    <name evidence="14" type="ORF">RhiirA1_419168</name>
    <name evidence="15" type="ORF">RhiirA4_411320</name>
    <name evidence="13" type="ORF">RhiirA5_356232</name>
</gene>
<evidence type="ECO:0000256" key="5">
    <source>
        <dbReference type="ARBA" id="ARBA00022692"/>
    </source>
</evidence>
<dbReference type="Proteomes" id="UP000232722">
    <property type="component" value="Unassembled WGS sequence"/>
</dbReference>
<dbReference type="VEuPathDB" id="FungiDB:RhiirA1_419168"/>
<dbReference type="EMBL" id="LLXI01002268">
    <property type="protein sequence ID" value="PKY56682.1"/>
    <property type="molecule type" value="Genomic_DNA"/>
</dbReference>
<evidence type="ECO:0000313" key="17">
    <source>
        <dbReference type="Proteomes" id="UP000232722"/>
    </source>
</evidence>
<dbReference type="PANTHER" id="PTHR20996">
    <property type="entry name" value="NUCLEAR ENVELOPE PHOSPHATASE-REGULATORY SUBUNIT 1"/>
    <property type="match status" value="1"/>
</dbReference>
<keyword evidence="9" id="KW-0539">Nucleus</keyword>
<evidence type="ECO:0000313" key="13">
    <source>
        <dbReference type="EMBL" id="PKC09811.1"/>
    </source>
</evidence>
<dbReference type="EMBL" id="LLXJ01000431">
    <property type="protein sequence ID" value="PKC09811.1"/>
    <property type="molecule type" value="Genomic_DNA"/>
</dbReference>
<evidence type="ECO:0000256" key="11">
    <source>
        <dbReference type="SAM" id="MobiDB-lite"/>
    </source>
</evidence>
<name>A0A2I1EB26_9GLOM</name>
<comment type="caution">
    <text evidence="14">The sequence shown here is derived from an EMBL/GenBank/DDBJ whole genome shotgun (WGS) entry which is preliminary data.</text>
</comment>
<evidence type="ECO:0000256" key="3">
    <source>
        <dbReference type="ARBA" id="ARBA00010998"/>
    </source>
</evidence>
<keyword evidence="4" id="KW-0963">Cytoplasm</keyword>
<reference evidence="13 17" key="1">
    <citation type="submission" date="2016-04" db="EMBL/GenBank/DDBJ databases">
        <title>Genome analyses suggest a sexual origin of heterokaryosis in a supposedly ancient asexual fungus.</title>
        <authorList>
            <person name="Ropars J."/>
            <person name="Sedzielewska K."/>
            <person name="Noel J."/>
            <person name="Charron P."/>
            <person name="Farinelli L."/>
            <person name="Marton T."/>
            <person name="Kruger M."/>
            <person name="Pelin A."/>
            <person name="Brachmann A."/>
            <person name="Corradi N."/>
        </authorList>
    </citation>
    <scope>NUCLEOTIDE SEQUENCE [LARGE SCALE GENOMIC DNA]</scope>
    <source>
        <strain evidence="15 18">A4</strain>
        <strain evidence="13 17">A5</strain>
    </source>
</reference>
<dbReference type="GO" id="GO:0071595">
    <property type="term" value="C:Nem1-Spo7 phosphatase complex"/>
    <property type="evidence" value="ECO:0007669"/>
    <property type="project" value="InterPro"/>
</dbReference>
<dbReference type="Proteomes" id="UP000232688">
    <property type="component" value="Unassembled WGS sequence"/>
</dbReference>
<proteinExistence type="inferred from homology"/>
<evidence type="ECO:0000256" key="1">
    <source>
        <dbReference type="ARBA" id="ARBA00004232"/>
    </source>
</evidence>
<reference evidence="13 17" key="2">
    <citation type="submission" date="2017-09" db="EMBL/GenBank/DDBJ databases">
        <title>Extensive intraspecific genome diversity in a model arbuscular mycorrhizal fungus.</title>
        <authorList>
            <person name="Chen E.C."/>
            <person name="Morin E."/>
            <person name="Beaudet D."/>
            <person name="Noel J."/>
            <person name="Ndikumana S."/>
            <person name="Charron P."/>
            <person name="St-Onge C."/>
            <person name="Giorgi J."/>
            <person name="Grigoriev I.V."/>
            <person name="Roux C."/>
            <person name="Martin F.M."/>
            <person name="Corradi N."/>
        </authorList>
    </citation>
    <scope>NUCLEOTIDE SEQUENCE [LARGE SCALE GENOMIC DNA]</scope>
    <source>
        <strain evidence="13 17">A5</strain>
    </source>
</reference>
<feature type="transmembrane region" description="Helical" evidence="12">
    <location>
        <begin position="85"/>
        <end position="104"/>
    </location>
</feature>
<dbReference type="Proteomes" id="UP000234323">
    <property type="component" value="Unassembled WGS sequence"/>
</dbReference>
<evidence type="ECO:0000313" key="18">
    <source>
        <dbReference type="Proteomes" id="UP000234323"/>
    </source>
</evidence>
<organism evidence="14 16">
    <name type="scientific">Rhizophagus irregularis</name>
    <dbReference type="NCBI Taxonomy" id="588596"/>
    <lineage>
        <taxon>Eukaryota</taxon>
        <taxon>Fungi</taxon>
        <taxon>Fungi incertae sedis</taxon>
        <taxon>Mucoromycota</taxon>
        <taxon>Glomeromycotina</taxon>
        <taxon>Glomeromycetes</taxon>
        <taxon>Glomerales</taxon>
        <taxon>Glomeraceae</taxon>
        <taxon>Rhizophagus</taxon>
    </lineage>
</organism>
<evidence type="ECO:0000256" key="4">
    <source>
        <dbReference type="ARBA" id="ARBA00022490"/>
    </source>
</evidence>
<dbReference type="GO" id="GO:0031965">
    <property type="term" value="C:nuclear membrane"/>
    <property type="evidence" value="ECO:0007669"/>
    <property type="project" value="UniProtKB-SubCell"/>
</dbReference>
<evidence type="ECO:0000256" key="9">
    <source>
        <dbReference type="ARBA" id="ARBA00023242"/>
    </source>
</evidence>
<keyword evidence="5 12" id="KW-0812">Transmembrane</keyword>
<dbReference type="InterPro" id="IPR005605">
    <property type="entry name" value="Spo7"/>
</dbReference>
<evidence type="ECO:0000313" key="15">
    <source>
        <dbReference type="EMBL" id="PKY56682.1"/>
    </source>
</evidence>
<reference evidence="14 16" key="3">
    <citation type="submission" date="2017-10" db="EMBL/GenBank/DDBJ databases">
        <title>Extensive intraspecific genome diversity in a model arbuscular mycorrhizal fungus.</title>
        <authorList>
            <person name="Chen E.C.H."/>
            <person name="Morin E."/>
            <person name="Baudet D."/>
            <person name="Noel J."/>
            <person name="Ndikumana S."/>
            <person name="Charron P."/>
            <person name="St-Onge C."/>
            <person name="Giorgi J."/>
            <person name="Grigoriev I.V."/>
            <person name="Roux C."/>
            <person name="Martin F.M."/>
            <person name="Corradi N."/>
        </authorList>
    </citation>
    <scope>NUCLEOTIDE SEQUENCE [LARGE SCALE GENOMIC DNA]</scope>
    <source>
        <strain evidence="14 16">A1</strain>
    </source>
</reference>
<evidence type="ECO:0000256" key="7">
    <source>
        <dbReference type="ARBA" id="ARBA00023098"/>
    </source>
</evidence>
<keyword evidence="18" id="KW-1185">Reference proteome</keyword>
<dbReference type="EMBL" id="LLXH01000453">
    <property type="protein sequence ID" value="PKC66576.1"/>
    <property type="molecule type" value="Genomic_DNA"/>
</dbReference>
<dbReference type="VEuPathDB" id="FungiDB:RhiirFUN_002232"/>
<comment type="subcellular location">
    <subcellularLocation>
        <location evidence="2">Cytoplasm</location>
    </subcellularLocation>
    <subcellularLocation>
        <location evidence="1">Nucleus membrane</location>
        <topology evidence="1">Multi-pass membrane protein</topology>
    </subcellularLocation>
</comment>
<feature type="transmembrane region" description="Helical" evidence="12">
    <location>
        <begin position="110"/>
        <end position="130"/>
    </location>
</feature>
<dbReference type="PANTHER" id="PTHR20996:SF1">
    <property type="entry name" value="NUCLEAR ENVELOPE PHOSPHATASE-REGULATORY SUBUNIT 1"/>
    <property type="match status" value="1"/>
</dbReference>
<feature type="region of interest" description="Disordered" evidence="11">
    <location>
        <begin position="1"/>
        <end position="27"/>
    </location>
</feature>
<accession>A0A2I1EB26</accession>
<reference evidence="14 16" key="4">
    <citation type="submission" date="2017-10" db="EMBL/GenBank/DDBJ databases">
        <title>Genome analyses suggest a sexual origin of heterokaryosis in a supposedly ancient asexual fungus.</title>
        <authorList>
            <person name="Corradi N."/>
            <person name="Sedzielewska K."/>
            <person name="Noel J."/>
            <person name="Charron P."/>
            <person name="Farinelli L."/>
            <person name="Marton T."/>
            <person name="Kruger M."/>
            <person name="Pelin A."/>
            <person name="Brachmann A."/>
            <person name="Corradi N."/>
        </authorList>
    </citation>
    <scope>NUCLEOTIDE SEQUENCE [LARGE SCALE GENOMIC DNA]</scope>
    <source>
        <strain evidence="14 16">A1</strain>
    </source>
</reference>